<reference evidence="8" key="1">
    <citation type="submission" date="2016-10" db="EMBL/GenBank/DDBJ databases">
        <authorList>
            <person name="Varghese N."/>
            <person name="Submissions S."/>
        </authorList>
    </citation>
    <scope>NUCLEOTIDE SEQUENCE [LARGE SCALE GENOMIC DNA]</scope>
    <source>
        <strain evidence="8">DSM 45422</strain>
    </source>
</reference>
<feature type="domain" description="O-antigen ligase-related" evidence="6">
    <location>
        <begin position="64"/>
        <end position="190"/>
    </location>
</feature>
<dbReference type="STRING" id="1137993.SAMN05660209_04631"/>
<evidence type="ECO:0000256" key="1">
    <source>
        <dbReference type="ARBA" id="ARBA00004141"/>
    </source>
</evidence>
<evidence type="ECO:0000256" key="5">
    <source>
        <dbReference type="SAM" id="Phobius"/>
    </source>
</evidence>
<keyword evidence="4 5" id="KW-0472">Membrane</keyword>
<feature type="transmembrane region" description="Helical" evidence="5">
    <location>
        <begin position="240"/>
        <end position="260"/>
    </location>
</feature>
<evidence type="ECO:0000313" key="8">
    <source>
        <dbReference type="Proteomes" id="UP000198921"/>
    </source>
</evidence>
<evidence type="ECO:0000256" key="3">
    <source>
        <dbReference type="ARBA" id="ARBA00022989"/>
    </source>
</evidence>
<feature type="transmembrane region" description="Helical" evidence="5">
    <location>
        <begin position="98"/>
        <end position="118"/>
    </location>
</feature>
<dbReference type="Proteomes" id="UP000198921">
    <property type="component" value="Unassembled WGS sequence"/>
</dbReference>
<accession>A0A1H3Q8H0</accession>
<evidence type="ECO:0000259" key="6">
    <source>
        <dbReference type="Pfam" id="PF04932"/>
    </source>
</evidence>
<keyword evidence="8" id="KW-1185">Reference proteome</keyword>
<dbReference type="GO" id="GO:0016020">
    <property type="term" value="C:membrane"/>
    <property type="evidence" value="ECO:0007669"/>
    <property type="project" value="UniProtKB-SubCell"/>
</dbReference>
<name>A0A1H3Q8H0_9ACTN</name>
<organism evidence="7 8">
    <name type="scientific">Geodermatophilus africanus</name>
    <dbReference type="NCBI Taxonomy" id="1137993"/>
    <lineage>
        <taxon>Bacteria</taxon>
        <taxon>Bacillati</taxon>
        <taxon>Actinomycetota</taxon>
        <taxon>Actinomycetes</taxon>
        <taxon>Geodermatophilales</taxon>
        <taxon>Geodermatophilaceae</taxon>
        <taxon>Geodermatophilus</taxon>
    </lineage>
</organism>
<sequence>MPGFTLNSDYSTYSARGLLDRVTGTALHPIELGVVAGMVLPIAIALAMQQQDRPVLRKWGPVGLVALALPASVSRSALLSAVTGFVVFAFFLPRRQRITAFVLLPIGALAQFIVRPGYLGTLVGYVSQGGDDPSVATRLNDYELVEQLVSEKPLLGSGGGTYIASNAFDILDNQYLKGLIELGLLGATGLFAWLLLPALYALAARRRSADPRLRTIAAALAGSASSGAVCSATFDSLSFNMYAGVYALVVGAIGACWVLASREQPLPQSASLLQKG</sequence>
<evidence type="ECO:0000256" key="2">
    <source>
        <dbReference type="ARBA" id="ARBA00022692"/>
    </source>
</evidence>
<dbReference type="Pfam" id="PF04932">
    <property type="entry name" value="Wzy_C"/>
    <property type="match status" value="1"/>
</dbReference>
<dbReference type="PANTHER" id="PTHR37422:SF23">
    <property type="entry name" value="TEICHURONIC ACID BIOSYNTHESIS PROTEIN TUAE"/>
    <property type="match status" value="1"/>
</dbReference>
<keyword evidence="3 5" id="KW-1133">Transmembrane helix</keyword>
<gene>
    <name evidence="7" type="ORF">SAMN05660209_04631</name>
</gene>
<feature type="transmembrane region" description="Helical" evidence="5">
    <location>
        <begin position="26"/>
        <end position="47"/>
    </location>
</feature>
<dbReference type="InterPro" id="IPR007016">
    <property type="entry name" value="O-antigen_ligase-rel_domated"/>
</dbReference>
<keyword evidence="2 5" id="KW-0812">Transmembrane</keyword>
<evidence type="ECO:0000313" key="7">
    <source>
        <dbReference type="EMBL" id="SDZ08999.1"/>
    </source>
</evidence>
<evidence type="ECO:0000256" key="4">
    <source>
        <dbReference type="ARBA" id="ARBA00023136"/>
    </source>
</evidence>
<proteinExistence type="predicted"/>
<feature type="transmembrane region" description="Helical" evidence="5">
    <location>
        <begin position="182"/>
        <end position="203"/>
    </location>
</feature>
<feature type="transmembrane region" description="Helical" evidence="5">
    <location>
        <begin position="67"/>
        <end position="91"/>
    </location>
</feature>
<dbReference type="GO" id="GO:0016874">
    <property type="term" value="F:ligase activity"/>
    <property type="evidence" value="ECO:0007669"/>
    <property type="project" value="UniProtKB-KW"/>
</dbReference>
<dbReference type="EMBL" id="FNOT01000020">
    <property type="protein sequence ID" value="SDZ08999.1"/>
    <property type="molecule type" value="Genomic_DNA"/>
</dbReference>
<dbReference type="PANTHER" id="PTHR37422">
    <property type="entry name" value="TEICHURONIC ACID BIOSYNTHESIS PROTEIN TUAE"/>
    <property type="match status" value="1"/>
</dbReference>
<protein>
    <submittedName>
        <fullName evidence="7">O-antigen ligase like membrane protein</fullName>
    </submittedName>
</protein>
<dbReference type="InterPro" id="IPR051533">
    <property type="entry name" value="WaaL-like"/>
</dbReference>
<keyword evidence="7" id="KW-0436">Ligase</keyword>
<comment type="subcellular location">
    <subcellularLocation>
        <location evidence="1">Membrane</location>
        <topology evidence="1">Multi-pass membrane protein</topology>
    </subcellularLocation>
</comment>
<dbReference type="AlphaFoldDB" id="A0A1H3Q8H0"/>